<dbReference type="AlphaFoldDB" id="A0A238BI73"/>
<name>A0A238BI73_9BILA</name>
<keyword evidence="3" id="KW-1185">Reference proteome</keyword>
<proteinExistence type="predicted"/>
<evidence type="ECO:0000313" key="2">
    <source>
        <dbReference type="EMBL" id="OZC04893.1"/>
    </source>
</evidence>
<accession>A0A238BI73</accession>
<gene>
    <name evidence="2" type="ORF">X798_08136</name>
</gene>
<protein>
    <submittedName>
        <fullName evidence="2">Uncharacterized protein</fullName>
    </submittedName>
</protein>
<dbReference type="Proteomes" id="UP000242913">
    <property type="component" value="Unassembled WGS sequence"/>
</dbReference>
<reference evidence="2 3" key="1">
    <citation type="submission" date="2015-12" db="EMBL/GenBank/DDBJ databases">
        <title>Draft genome of the nematode, Onchocerca flexuosa.</title>
        <authorList>
            <person name="Mitreva M."/>
        </authorList>
    </citation>
    <scope>NUCLEOTIDE SEQUENCE [LARGE SCALE GENOMIC DNA]</scope>
    <source>
        <strain evidence="2">Red Deer</strain>
    </source>
</reference>
<feature type="transmembrane region" description="Helical" evidence="1">
    <location>
        <begin position="88"/>
        <end position="106"/>
    </location>
</feature>
<dbReference type="EMBL" id="KZ271563">
    <property type="protein sequence ID" value="OZC04893.1"/>
    <property type="molecule type" value="Genomic_DNA"/>
</dbReference>
<evidence type="ECO:0000313" key="3">
    <source>
        <dbReference type="Proteomes" id="UP000242913"/>
    </source>
</evidence>
<keyword evidence="1" id="KW-0812">Transmembrane</keyword>
<keyword evidence="1" id="KW-1133">Transmembrane helix</keyword>
<sequence>MSEVQKDETKSDPDRPRVKDSAVEFEDLLDDYEVQRIDMRRDISLISNARLKNNLEEGIKLIYEALRRQEAPVKGNQSFIELGTGNRMAAILIYVFIHFICFRIFFCTIQSF</sequence>
<organism evidence="2 3">
    <name type="scientific">Onchocerca flexuosa</name>
    <dbReference type="NCBI Taxonomy" id="387005"/>
    <lineage>
        <taxon>Eukaryota</taxon>
        <taxon>Metazoa</taxon>
        <taxon>Ecdysozoa</taxon>
        <taxon>Nematoda</taxon>
        <taxon>Chromadorea</taxon>
        <taxon>Rhabditida</taxon>
        <taxon>Spirurina</taxon>
        <taxon>Spiruromorpha</taxon>
        <taxon>Filarioidea</taxon>
        <taxon>Onchocercidae</taxon>
        <taxon>Onchocerca</taxon>
    </lineage>
</organism>
<keyword evidence="1" id="KW-0472">Membrane</keyword>
<evidence type="ECO:0000256" key="1">
    <source>
        <dbReference type="SAM" id="Phobius"/>
    </source>
</evidence>